<dbReference type="GO" id="GO:0016747">
    <property type="term" value="F:acyltransferase activity, transferring groups other than amino-acyl groups"/>
    <property type="evidence" value="ECO:0007669"/>
    <property type="project" value="InterPro"/>
</dbReference>
<feature type="domain" description="Acyltransferase 3" evidence="1">
    <location>
        <begin position="9"/>
        <end position="329"/>
    </location>
</feature>
<feature type="domain" description="SGNH" evidence="2">
    <location>
        <begin position="457"/>
        <end position="669"/>
    </location>
</feature>
<protein>
    <submittedName>
        <fullName evidence="3">O-acetyltransferase OatA</fullName>
        <ecNumber evidence="3">2.3.1.-</ecNumber>
    </submittedName>
</protein>
<dbReference type="OrthoDB" id="3404679at2"/>
<organism evidence="3 4">
    <name type="scientific">Corynebacterium pelargi</name>
    <dbReference type="NCBI Taxonomy" id="1471400"/>
    <lineage>
        <taxon>Bacteria</taxon>
        <taxon>Bacillati</taxon>
        <taxon>Actinomycetota</taxon>
        <taxon>Actinomycetes</taxon>
        <taxon>Mycobacteriales</taxon>
        <taxon>Corynebacteriaceae</taxon>
        <taxon>Corynebacterium</taxon>
    </lineage>
</organism>
<accession>A0A410WAH1</accession>
<keyword evidence="3" id="KW-0808">Transferase</keyword>
<dbReference type="EMBL" id="CP035299">
    <property type="protein sequence ID" value="QAU52961.1"/>
    <property type="molecule type" value="Genomic_DNA"/>
</dbReference>
<reference evidence="3 4" key="1">
    <citation type="submission" date="2019-01" db="EMBL/GenBank/DDBJ databases">
        <authorList>
            <person name="Ruckert C."/>
            <person name="Busche T."/>
            <person name="Kalinowski J."/>
        </authorList>
    </citation>
    <scope>NUCLEOTIDE SEQUENCE [LARGE SCALE GENOMIC DNA]</scope>
    <source>
        <strain evidence="3 4">136/3</strain>
    </source>
</reference>
<dbReference type="GO" id="GO:0016020">
    <property type="term" value="C:membrane"/>
    <property type="evidence" value="ECO:0007669"/>
    <property type="project" value="TreeGrafter"/>
</dbReference>
<evidence type="ECO:0000313" key="4">
    <source>
        <dbReference type="Proteomes" id="UP000288929"/>
    </source>
</evidence>
<keyword evidence="3" id="KW-0012">Acyltransferase</keyword>
<dbReference type="RefSeq" id="WP_128890338.1">
    <property type="nucleotide sequence ID" value="NZ_BMCX01000002.1"/>
</dbReference>
<dbReference type="Pfam" id="PF19040">
    <property type="entry name" value="SGNH"/>
    <property type="match status" value="1"/>
</dbReference>
<keyword evidence="4" id="KW-1185">Reference proteome</keyword>
<gene>
    <name evidence="3" type="primary">oatA3</name>
    <name evidence="3" type="ORF">CPELA_08530</name>
</gene>
<dbReference type="Pfam" id="PF01757">
    <property type="entry name" value="Acyl_transf_3"/>
    <property type="match status" value="1"/>
</dbReference>
<evidence type="ECO:0000259" key="2">
    <source>
        <dbReference type="Pfam" id="PF19040"/>
    </source>
</evidence>
<dbReference type="InterPro" id="IPR002656">
    <property type="entry name" value="Acyl_transf_3_dom"/>
</dbReference>
<dbReference type="InterPro" id="IPR050879">
    <property type="entry name" value="Acyltransferase_3"/>
</dbReference>
<dbReference type="Proteomes" id="UP000288929">
    <property type="component" value="Chromosome"/>
</dbReference>
<dbReference type="PANTHER" id="PTHR23028:SF53">
    <property type="entry name" value="ACYL_TRANSF_3 DOMAIN-CONTAINING PROTEIN"/>
    <property type="match status" value="1"/>
</dbReference>
<evidence type="ECO:0000313" key="3">
    <source>
        <dbReference type="EMBL" id="QAU52961.1"/>
    </source>
</evidence>
<dbReference type="InterPro" id="IPR043968">
    <property type="entry name" value="SGNH"/>
</dbReference>
<dbReference type="KEGG" id="cpeg:CPELA_08530"/>
<proteinExistence type="predicted"/>
<dbReference type="GO" id="GO:0009103">
    <property type="term" value="P:lipopolysaccharide biosynthetic process"/>
    <property type="evidence" value="ECO:0007669"/>
    <property type="project" value="TreeGrafter"/>
</dbReference>
<name>A0A410WAH1_9CORY</name>
<evidence type="ECO:0000259" key="1">
    <source>
        <dbReference type="Pfam" id="PF01757"/>
    </source>
</evidence>
<dbReference type="AlphaFoldDB" id="A0A410WAH1"/>
<dbReference type="EC" id="2.3.1.-" evidence="3"/>
<dbReference type="PANTHER" id="PTHR23028">
    <property type="entry name" value="ACETYLTRANSFERASE"/>
    <property type="match status" value="1"/>
</dbReference>
<sequence>MSSTSRYRYDLDGLRGIAIAFVVIFHVFVGKVSGGVDVFLLLSGYFFLGSQLRNAYRKEASLNPWWPLWRTIRRLYPALVVVLVATLVLISAFTPGLRQMTIAYQFIASLGYFQNWELIKQGQAYNAASDAVSPLQHLWSMAVQGQFYIFAILFACLVGLIVRRRRADARIVAGLPLLVVTSLSMFIAFTATDWQHNYYSTFSRMWELTLGAVLLLFCSNWRISPKVGKAMVATGLIMVLSTGLLFDGARQFPGPAALYPIGGAALIIIGGNGQGVLASAFMRWLGRIAYPLYLWHWPLLIVVMNISHDPTPPLWMGLAIIAVSVLLAQATHLWIEQPLRQHAARPKRGELRVRKALRTLKTPTGALRATAIPVMLATCIAAAFVPKAWLAEVEELYTVRLDPAVYPGVGELEGKAVPDAEWAPDPYTLTRRVGPAWAHWCVALESADPSYVPYDERPEDCTFGDTRSKVTAYAIGGSHTDQWTQVLDALGKEHGFKVVAILRQGCPATLDEEGLVNEDCERFNEQLVQRLEEDQPDFVITTTTRPTWQPGEPMEGVPDGYVRFWRELDALGIPMVGFRDNPWLRDPDGTPRMGALCAADTGDAEACGTPRADFYREEDPALDVLVNPEEQISIDTAELICDEEVCPAVLGNIYVYRDDNHLTNAIAMSAKQQVWEQMRDLVESIKNKKLK</sequence>